<gene>
    <name evidence="1" type="ORF">SAMN05216193_110155</name>
</gene>
<dbReference type="RefSeq" id="WP_139207031.1">
    <property type="nucleotide sequence ID" value="NZ_FNIJ01000010.1"/>
</dbReference>
<reference evidence="2" key="1">
    <citation type="submission" date="2016-10" db="EMBL/GenBank/DDBJ databases">
        <authorList>
            <person name="Varghese N."/>
            <person name="Submissions S."/>
        </authorList>
    </citation>
    <scope>NUCLEOTIDE SEQUENCE [LARGE SCALE GENOMIC DNA]</scope>
    <source>
        <strain evidence="2">JCM 21621</strain>
    </source>
</reference>
<dbReference type="OrthoDB" id="2960996at2"/>
<accession>A0A1H0IVZ1</accession>
<evidence type="ECO:0000313" key="1">
    <source>
        <dbReference type="EMBL" id="SDO35482.1"/>
    </source>
</evidence>
<dbReference type="Proteomes" id="UP000242957">
    <property type="component" value="Unassembled WGS sequence"/>
</dbReference>
<evidence type="ECO:0008006" key="3">
    <source>
        <dbReference type="Google" id="ProtNLM"/>
    </source>
</evidence>
<dbReference type="STRING" id="198616.SAMN05216193_110155"/>
<organism evidence="1 2">
    <name type="scientific">Pseudomonas jinjuensis</name>
    <dbReference type="NCBI Taxonomy" id="198616"/>
    <lineage>
        <taxon>Bacteria</taxon>
        <taxon>Pseudomonadati</taxon>
        <taxon>Pseudomonadota</taxon>
        <taxon>Gammaproteobacteria</taxon>
        <taxon>Pseudomonadales</taxon>
        <taxon>Pseudomonadaceae</taxon>
        <taxon>Pseudomonas</taxon>
    </lineage>
</organism>
<evidence type="ECO:0000313" key="2">
    <source>
        <dbReference type="Proteomes" id="UP000242957"/>
    </source>
</evidence>
<dbReference type="AlphaFoldDB" id="A0A1H0IVZ1"/>
<name>A0A1H0IVZ1_9PSED</name>
<proteinExistence type="predicted"/>
<protein>
    <recommendedName>
        <fullName evidence="3">Restriction endonuclease</fullName>
    </recommendedName>
</protein>
<keyword evidence="2" id="KW-1185">Reference proteome</keyword>
<sequence length="357" mass="40702">MGILDFREIASPNRNHTKTSNNKVGKSNSVDDFELFAQEFFLTVKKMSIFKSVSNGPDDGIDLGVESASDGTRWLVSCKHYAHSDQPVSREESIIERVRDWDCDGFIAFYTTVPSTTVDSRLSGAEKHKIKVIRYTKEAIEHELLNSAEGTAIAARYFPISMTNHYGTIIKTIQHISPDDVLLEGNVVKYGNHAYPLQNLSPSTIQEAKARIANYENLIKTSIQQKPYFERACRDAAELYPKYFIERTSASGKSIYTPKWNTLRLSLERKSTIYFINAAWSFWDDSKANKSLAETMALRNTHPHPPNTKELKNLKKSEEFINELNSQKSRNLLTPYILCKILPENMRDIIGRLFLYG</sequence>
<dbReference type="EMBL" id="FNIJ01000010">
    <property type="protein sequence ID" value="SDO35482.1"/>
    <property type="molecule type" value="Genomic_DNA"/>
</dbReference>